<organism evidence="1">
    <name type="scientific">marine sediment metagenome</name>
    <dbReference type="NCBI Taxonomy" id="412755"/>
    <lineage>
        <taxon>unclassified sequences</taxon>
        <taxon>metagenomes</taxon>
        <taxon>ecological metagenomes</taxon>
    </lineage>
</organism>
<comment type="caution">
    <text evidence="1">The sequence shown here is derived from an EMBL/GenBank/DDBJ whole genome shotgun (WGS) entry which is preliminary data.</text>
</comment>
<name>X1UMC4_9ZZZZ</name>
<dbReference type="EMBL" id="BARW01018640">
    <property type="protein sequence ID" value="GAJ01031.1"/>
    <property type="molecule type" value="Genomic_DNA"/>
</dbReference>
<protein>
    <submittedName>
        <fullName evidence="1">Uncharacterized protein</fullName>
    </submittedName>
</protein>
<accession>X1UMC4</accession>
<reference evidence="1" key="1">
    <citation type="journal article" date="2014" name="Front. Microbiol.">
        <title>High frequency of phylogenetically diverse reductive dehalogenase-homologous genes in deep subseafloor sedimentary metagenomes.</title>
        <authorList>
            <person name="Kawai M."/>
            <person name="Futagami T."/>
            <person name="Toyoda A."/>
            <person name="Takaki Y."/>
            <person name="Nishi S."/>
            <person name="Hori S."/>
            <person name="Arai W."/>
            <person name="Tsubouchi T."/>
            <person name="Morono Y."/>
            <person name="Uchiyama I."/>
            <person name="Ito T."/>
            <person name="Fujiyama A."/>
            <person name="Inagaki F."/>
            <person name="Takami H."/>
        </authorList>
    </citation>
    <scope>NUCLEOTIDE SEQUENCE</scope>
    <source>
        <strain evidence="1">Expedition CK06-06</strain>
    </source>
</reference>
<gene>
    <name evidence="1" type="ORF">S12H4_31871</name>
</gene>
<feature type="non-terminal residue" evidence="1">
    <location>
        <position position="1"/>
    </location>
</feature>
<evidence type="ECO:0000313" key="1">
    <source>
        <dbReference type="EMBL" id="GAJ01031.1"/>
    </source>
</evidence>
<proteinExistence type="predicted"/>
<dbReference type="AlphaFoldDB" id="X1UMC4"/>
<sequence>RPSWWSPAVFGGDPVILYKDCWEVYRWWYLPSMIEVWEKIKEPEERR</sequence>